<dbReference type="PANTHER" id="PTHR47654">
    <property type="entry name" value="ZN(II)2CYS6 TRANSCRIPTION FACTOR (EUROFUNG)-RELATED"/>
    <property type="match status" value="1"/>
</dbReference>
<evidence type="ECO:0000256" key="6">
    <source>
        <dbReference type="SAM" id="Coils"/>
    </source>
</evidence>
<dbReference type="SUPFAM" id="SSF57701">
    <property type="entry name" value="Zn2/Cys6 DNA-binding domain"/>
    <property type="match status" value="1"/>
</dbReference>
<dbReference type="SMART" id="SM00906">
    <property type="entry name" value="Fungal_trans"/>
    <property type="match status" value="1"/>
</dbReference>
<dbReference type="SMART" id="SM00066">
    <property type="entry name" value="GAL4"/>
    <property type="match status" value="1"/>
</dbReference>
<dbReference type="OrthoDB" id="5296287at2759"/>
<dbReference type="PROSITE" id="PS00463">
    <property type="entry name" value="ZN2_CY6_FUNGAL_1"/>
    <property type="match status" value="1"/>
</dbReference>
<dbReference type="InterPro" id="IPR053230">
    <property type="entry name" value="Trans_reg_galc"/>
</dbReference>
<dbReference type="InterPro" id="IPR036864">
    <property type="entry name" value="Zn2-C6_fun-type_DNA-bd_sf"/>
</dbReference>
<feature type="compositionally biased region" description="Basic and acidic residues" evidence="7">
    <location>
        <begin position="203"/>
        <end position="216"/>
    </location>
</feature>
<dbReference type="CDD" id="cd00067">
    <property type="entry name" value="GAL4"/>
    <property type="match status" value="1"/>
</dbReference>
<dbReference type="InterPro" id="IPR001138">
    <property type="entry name" value="Zn2Cys6_DnaBD"/>
</dbReference>
<feature type="region of interest" description="Disordered" evidence="7">
    <location>
        <begin position="26"/>
        <end position="80"/>
    </location>
</feature>
<evidence type="ECO:0000256" key="4">
    <source>
        <dbReference type="ARBA" id="ARBA00023163"/>
    </source>
</evidence>
<feature type="domain" description="Zn(2)-C6 fungal-type" evidence="8">
    <location>
        <begin position="86"/>
        <end position="116"/>
    </location>
</feature>
<dbReference type="GO" id="GO:0003677">
    <property type="term" value="F:DNA binding"/>
    <property type="evidence" value="ECO:0007669"/>
    <property type="project" value="UniProtKB-KW"/>
</dbReference>
<keyword evidence="5" id="KW-0539">Nucleus</keyword>
<evidence type="ECO:0000256" key="2">
    <source>
        <dbReference type="ARBA" id="ARBA00023015"/>
    </source>
</evidence>
<dbReference type="Gene3D" id="4.10.240.10">
    <property type="entry name" value="Zn(2)-C6 fungal-type DNA-binding domain"/>
    <property type="match status" value="1"/>
</dbReference>
<reference evidence="9" key="2">
    <citation type="journal article" date="2023" name="IMA Fungus">
        <title>Comparative genomic study of the Penicillium genus elucidates a diverse pangenome and 15 lateral gene transfer events.</title>
        <authorList>
            <person name="Petersen C."/>
            <person name="Sorensen T."/>
            <person name="Nielsen M.R."/>
            <person name="Sondergaard T.E."/>
            <person name="Sorensen J.L."/>
            <person name="Fitzpatrick D.A."/>
            <person name="Frisvad J.C."/>
            <person name="Nielsen K.L."/>
        </authorList>
    </citation>
    <scope>NUCLEOTIDE SEQUENCE</scope>
    <source>
        <strain evidence="9">IBT 19713</strain>
    </source>
</reference>
<keyword evidence="3" id="KW-0238">DNA-binding</keyword>
<dbReference type="CDD" id="cd12148">
    <property type="entry name" value="fungal_TF_MHR"/>
    <property type="match status" value="1"/>
</dbReference>
<dbReference type="PROSITE" id="PS50048">
    <property type="entry name" value="ZN2_CY6_FUNGAL_2"/>
    <property type="match status" value="1"/>
</dbReference>
<evidence type="ECO:0000313" key="10">
    <source>
        <dbReference type="Proteomes" id="UP001150941"/>
    </source>
</evidence>
<keyword evidence="6" id="KW-0175">Coiled coil</keyword>
<dbReference type="Proteomes" id="UP001150941">
    <property type="component" value="Unassembled WGS sequence"/>
</dbReference>
<dbReference type="PANTHER" id="PTHR47654:SF3">
    <property type="entry name" value="ZN(II)2CYS6 TRANSCRIPTION FACTOR (EUROFUNG)"/>
    <property type="match status" value="1"/>
</dbReference>
<comment type="caution">
    <text evidence="9">The sequence shown here is derived from an EMBL/GenBank/DDBJ whole genome shotgun (WGS) entry which is preliminary data.</text>
</comment>
<dbReference type="EMBL" id="JAPQKS010000003">
    <property type="protein sequence ID" value="KAJ5239825.1"/>
    <property type="molecule type" value="Genomic_DNA"/>
</dbReference>
<dbReference type="Pfam" id="PF00172">
    <property type="entry name" value="Zn_clus"/>
    <property type="match status" value="1"/>
</dbReference>
<proteinExistence type="predicted"/>
<keyword evidence="2" id="KW-0805">Transcription regulation</keyword>
<evidence type="ECO:0000259" key="8">
    <source>
        <dbReference type="PROSITE" id="PS50048"/>
    </source>
</evidence>
<feature type="compositionally biased region" description="Polar residues" evidence="7">
    <location>
        <begin position="31"/>
        <end position="64"/>
    </location>
</feature>
<gene>
    <name evidence="9" type="ORF">N7468_004444</name>
</gene>
<organism evidence="9 10">
    <name type="scientific">Penicillium chermesinum</name>
    <dbReference type="NCBI Taxonomy" id="63820"/>
    <lineage>
        <taxon>Eukaryota</taxon>
        <taxon>Fungi</taxon>
        <taxon>Dikarya</taxon>
        <taxon>Ascomycota</taxon>
        <taxon>Pezizomycotina</taxon>
        <taxon>Eurotiomycetes</taxon>
        <taxon>Eurotiomycetidae</taxon>
        <taxon>Eurotiales</taxon>
        <taxon>Aspergillaceae</taxon>
        <taxon>Penicillium</taxon>
    </lineage>
</organism>
<dbReference type="InterPro" id="IPR007219">
    <property type="entry name" value="XnlR_reg_dom"/>
</dbReference>
<dbReference type="GO" id="GO:0006351">
    <property type="term" value="P:DNA-templated transcription"/>
    <property type="evidence" value="ECO:0007669"/>
    <property type="project" value="InterPro"/>
</dbReference>
<reference evidence="9" key="1">
    <citation type="submission" date="2022-11" db="EMBL/GenBank/DDBJ databases">
        <authorList>
            <person name="Petersen C."/>
        </authorList>
    </citation>
    <scope>NUCLEOTIDE SEQUENCE</scope>
    <source>
        <strain evidence="9">IBT 19713</strain>
    </source>
</reference>
<feature type="coiled-coil region" evidence="6">
    <location>
        <begin position="121"/>
        <end position="148"/>
    </location>
</feature>
<name>A0A9W9P8J1_9EURO</name>
<keyword evidence="4" id="KW-0804">Transcription</keyword>
<evidence type="ECO:0000256" key="7">
    <source>
        <dbReference type="SAM" id="MobiDB-lite"/>
    </source>
</evidence>
<evidence type="ECO:0000313" key="9">
    <source>
        <dbReference type="EMBL" id="KAJ5239825.1"/>
    </source>
</evidence>
<dbReference type="AlphaFoldDB" id="A0A9W9P8J1"/>
<feature type="compositionally biased region" description="Polar residues" evidence="7">
    <location>
        <begin position="169"/>
        <end position="181"/>
    </location>
</feature>
<accession>A0A9W9P8J1</accession>
<protein>
    <recommendedName>
        <fullName evidence="8">Zn(2)-C6 fungal-type domain-containing protein</fullName>
    </recommendedName>
</protein>
<evidence type="ECO:0000256" key="5">
    <source>
        <dbReference type="ARBA" id="ARBA00023242"/>
    </source>
</evidence>
<dbReference type="GeneID" id="83201044"/>
<dbReference type="Pfam" id="PF04082">
    <property type="entry name" value="Fungal_trans"/>
    <property type="match status" value="1"/>
</dbReference>
<dbReference type="GO" id="GO:0000981">
    <property type="term" value="F:DNA-binding transcription factor activity, RNA polymerase II-specific"/>
    <property type="evidence" value="ECO:0007669"/>
    <property type="project" value="InterPro"/>
</dbReference>
<evidence type="ECO:0000256" key="3">
    <source>
        <dbReference type="ARBA" id="ARBA00023125"/>
    </source>
</evidence>
<keyword evidence="10" id="KW-1185">Reference proteome</keyword>
<evidence type="ECO:0000256" key="1">
    <source>
        <dbReference type="ARBA" id="ARBA00022723"/>
    </source>
</evidence>
<dbReference type="GO" id="GO:0008270">
    <property type="term" value="F:zinc ion binding"/>
    <property type="evidence" value="ECO:0007669"/>
    <property type="project" value="InterPro"/>
</dbReference>
<keyword evidence="1" id="KW-0479">Metal-binding</keyword>
<feature type="region of interest" description="Disordered" evidence="7">
    <location>
        <begin position="169"/>
        <end position="257"/>
    </location>
</feature>
<dbReference type="RefSeq" id="XP_058332744.1">
    <property type="nucleotide sequence ID" value="XM_058473741.1"/>
</dbReference>
<sequence length="875" mass="98506">MVPDEEAQQSTEYNYGLSVDATNLHLGRPSLASSKPTSNPETASTLSAPKATSNHPGSKPSSNGKVAIPRSRSGIAPKYSRRVPRACESCRQRKTKCSGDTPVCRQCRELRVSCHYPVGWREKTKKQVEKLSEKAQDYENLLKDLGGLVESRTADRIRILLDKYGQDVEYSSNSNPSHSVTPQDDLPDADDPSSPSSIGSLEAIDRVEEDLNRNENSRATGYMGKNSEVTWMQRLQREAEHRSQGLPGSLEPGQSKRQDEDLALHAVNYHLDDLGISAPGPVDTYAVPPRSQADHYFDSFLRTVHPFFPIISRPLFSAQYKTFFDSNAQPGDKWLAILNMIFAIGAKHATLIEAPWRGDDKDHLVYLTRARILSMNGDVLFSHPDLQQVQVEGLIAFYLLASDQINRAWRISALAVRSAITLGINMKSSSPTTPNVAKEARYRVWWCLYTFEHLLGIMTGRATCILDGICTTPLPIPFEEEEMHEAPAAELLNNSVTRDERINRVMASAWVRHMPLNPTGGKEAIHANRDRYNSWVKSVHINAGLCHLYYCDLAVVVQEIVNKVYSVDCVLVPWTHIENRIGELRARIDVWFYSLPPGLDFTKKEDEGPERLRYKLALAFHYYSARITLGRPCLCRRDARKKTPSESSTFSHDMAEITLESAKLMLDLIPDEPNALQLYEISPWWCVLHYLMQAATVLLLEISFGCVHMPDEEKTFVALAKKATRWLYTMSEHSIASRRAWQLCDVSLRRLAEGMKFDVSDMPVNTYQPAPTTTFSNTNPQESHQTIAPAATGLWNPTMDELDFTSSLHHNVGTDMLNYPSFSTMPTSDPVASLSAESQIADDLYFPYDPISGEFIRSFFPQANEELPWDQEQQA</sequence>